<accession>A0ABX0UR88</accession>
<reference evidence="4 5" key="1">
    <citation type="submission" date="2020-03" db="EMBL/GenBank/DDBJ databases">
        <title>Genomic Encyclopedia of Type Strains, Phase IV (KMG-IV): sequencing the most valuable type-strain genomes for metagenomic binning, comparative biology and taxonomic classification.</title>
        <authorList>
            <person name="Goeker M."/>
        </authorList>
    </citation>
    <scope>NUCLEOTIDE SEQUENCE [LARGE SCALE GENOMIC DNA]</scope>
    <source>
        <strain evidence="4 5">DSM 102865</strain>
    </source>
</reference>
<dbReference type="NCBIfam" id="TIGR04183">
    <property type="entry name" value="Por_Secre_tail"/>
    <property type="match status" value="1"/>
</dbReference>
<organism evidence="4 5">
    <name type="scientific">Dyadobacter arcticus</name>
    <dbReference type="NCBI Taxonomy" id="1078754"/>
    <lineage>
        <taxon>Bacteria</taxon>
        <taxon>Pseudomonadati</taxon>
        <taxon>Bacteroidota</taxon>
        <taxon>Cytophagia</taxon>
        <taxon>Cytophagales</taxon>
        <taxon>Spirosomataceae</taxon>
        <taxon>Dyadobacter</taxon>
    </lineage>
</organism>
<keyword evidence="5" id="KW-1185">Reference proteome</keyword>
<evidence type="ECO:0000259" key="2">
    <source>
        <dbReference type="Pfam" id="PF18962"/>
    </source>
</evidence>
<sequence>MKNFSKFIHALQSVKFYQTALISSFFFFSLSQQAKAQGNQTMLTIPDEFLSPDFKGTGNFNAIIFGNFQSNSGDVEGRLAVAGNFNLTTGGYSVGTGTMGVNAPDLTDNLVVNGIFNNAGGGNWGLRGNLVYNTAPGGNVFPSLLAPGSTITGGIVDHILFSDNTLLDYYRTLSGQLDALTNNGLITFDGYHVYTLTGTSDGVNIFDITLPDNMSSDEIRVVIPEGSSAIINVLNQTLSINGGSMKMNGADSENVSVLFNFPNANSISLAHYKFLGSFLAPKAGLSGNGGSINGQSIIGGNFDQQGGFEFHNFYFTENLSTLPVNLVQFSASKEGGSVNLDWTTASETNSSHFDIEHSVNGKSWNLIGTVSSHGESSQSLYYTFTDQSPVEGENLYRLKMVDRVTDRRDATFAYSRIQSVRIETGSAITIYPNPTVDRILINNNTNVKLLTITDLSGRKVYHSQEITSAGIDCKNLTPGMYVITITRTNGVIDSKKVLIRN</sequence>
<keyword evidence="1" id="KW-0732">Signal</keyword>
<proteinExistence type="predicted"/>
<evidence type="ECO:0000256" key="1">
    <source>
        <dbReference type="SAM" id="SignalP"/>
    </source>
</evidence>
<name>A0ABX0UR88_9BACT</name>
<evidence type="ECO:0000313" key="5">
    <source>
        <dbReference type="Proteomes" id="UP001179181"/>
    </source>
</evidence>
<feature type="domain" description="Choice-of-anchor A" evidence="3">
    <location>
        <begin position="55"/>
        <end position="309"/>
    </location>
</feature>
<feature type="signal peptide" evidence="1">
    <location>
        <begin position="1"/>
        <end position="36"/>
    </location>
</feature>
<comment type="caution">
    <text evidence="4">The sequence shown here is derived from an EMBL/GenBank/DDBJ whole genome shotgun (WGS) entry which is preliminary data.</text>
</comment>
<protein>
    <submittedName>
        <fullName evidence="4">Choice-of-anchor A domain-containing protein</fullName>
    </submittedName>
</protein>
<dbReference type="Proteomes" id="UP001179181">
    <property type="component" value="Unassembled WGS sequence"/>
</dbReference>
<dbReference type="InterPro" id="IPR026588">
    <property type="entry name" value="Choice_anch_A"/>
</dbReference>
<dbReference type="Pfam" id="PF20597">
    <property type="entry name" value="pAdhesive_15"/>
    <property type="match status" value="1"/>
</dbReference>
<dbReference type="Pfam" id="PF18962">
    <property type="entry name" value="Por_Secre_tail"/>
    <property type="match status" value="1"/>
</dbReference>
<dbReference type="NCBIfam" id="TIGR04215">
    <property type="entry name" value="choice_anch_A"/>
    <property type="match status" value="1"/>
</dbReference>
<gene>
    <name evidence="4" type="ORF">FHS68_004697</name>
</gene>
<feature type="chain" id="PRO_5045460820" evidence="1">
    <location>
        <begin position="37"/>
        <end position="501"/>
    </location>
</feature>
<evidence type="ECO:0000259" key="3">
    <source>
        <dbReference type="Pfam" id="PF20597"/>
    </source>
</evidence>
<feature type="domain" description="Secretion system C-terminal sorting" evidence="2">
    <location>
        <begin position="430"/>
        <end position="499"/>
    </location>
</feature>
<dbReference type="InterPro" id="IPR026444">
    <property type="entry name" value="Secre_tail"/>
</dbReference>
<dbReference type="RefSeq" id="WP_167275429.1">
    <property type="nucleotide sequence ID" value="NZ_JAASQJ010000005.1"/>
</dbReference>
<evidence type="ECO:0000313" key="4">
    <source>
        <dbReference type="EMBL" id="NIJ55508.1"/>
    </source>
</evidence>
<dbReference type="EMBL" id="JAASQJ010000005">
    <property type="protein sequence ID" value="NIJ55508.1"/>
    <property type="molecule type" value="Genomic_DNA"/>
</dbReference>